<name>A0A3M6UYY2_POCDA</name>
<keyword evidence="5" id="KW-1133">Transmembrane helix</keyword>
<dbReference type="SMART" id="SM00409">
    <property type="entry name" value="IG"/>
    <property type="match status" value="1"/>
</dbReference>
<dbReference type="SMART" id="SM00408">
    <property type="entry name" value="IGc2"/>
    <property type="match status" value="1"/>
</dbReference>
<gene>
    <name evidence="7" type="ORF">pdam_00016340</name>
</gene>
<dbReference type="Gene3D" id="2.60.40.10">
    <property type="entry name" value="Immunoglobulins"/>
    <property type="match status" value="1"/>
</dbReference>
<dbReference type="PANTHER" id="PTHR45080:SF8">
    <property type="entry name" value="IG-LIKE DOMAIN-CONTAINING PROTEIN"/>
    <property type="match status" value="1"/>
</dbReference>
<evidence type="ECO:0000256" key="3">
    <source>
        <dbReference type="ARBA" id="ARBA00023319"/>
    </source>
</evidence>
<protein>
    <recommendedName>
        <fullName evidence="6">Ig-like domain-containing protein</fullName>
    </recommendedName>
</protein>
<comment type="caution">
    <text evidence="7">The sequence shown here is derived from an EMBL/GenBank/DDBJ whole genome shotgun (WGS) entry which is preliminary data.</text>
</comment>
<reference evidence="7 8" key="1">
    <citation type="journal article" date="2018" name="Sci. Rep.">
        <title>Comparative analysis of the Pocillopora damicornis genome highlights role of immune system in coral evolution.</title>
        <authorList>
            <person name="Cunning R."/>
            <person name="Bay R.A."/>
            <person name="Gillette P."/>
            <person name="Baker A.C."/>
            <person name="Traylor-Knowles N."/>
        </authorList>
    </citation>
    <scope>NUCLEOTIDE SEQUENCE [LARGE SCALE GENOMIC DNA]</scope>
    <source>
        <strain evidence="7">RSMAS</strain>
        <tissue evidence="7">Whole animal</tissue>
    </source>
</reference>
<keyword evidence="1" id="KW-0732">Signal</keyword>
<keyword evidence="3" id="KW-0393">Immunoglobulin domain</keyword>
<organism evidence="7 8">
    <name type="scientific">Pocillopora damicornis</name>
    <name type="common">Cauliflower coral</name>
    <name type="synonym">Millepora damicornis</name>
    <dbReference type="NCBI Taxonomy" id="46731"/>
    <lineage>
        <taxon>Eukaryota</taxon>
        <taxon>Metazoa</taxon>
        <taxon>Cnidaria</taxon>
        <taxon>Anthozoa</taxon>
        <taxon>Hexacorallia</taxon>
        <taxon>Scleractinia</taxon>
        <taxon>Astrocoeniina</taxon>
        <taxon>Pocilloporidae</taxon>
        <taxon>Pocillopora</taxon>
    </lineage>
</organism>
<dbReference type="GO" id="GO:0007156">
    <property type="term" value="P:homophilic cell adhesion via plasma membrane adhesion molecules"/>
    <property type="evidence" value="ECO:0007669"/>
    <property type="project" value="TreeGrafter"/>
</dbReference>
<accession>A0A3M6UYY2</accession>
<keyword evidence="8" id="KW-1185">Reference proteome</keyword>
<dbReference type="PROSITE" id="PS50835">
    <property type="entry name" value="IG_LIKE"/>
    <property type="match status" value="1"/>
</dbReference>
<evidence type="ECO:0000256" key="5">
    <source>
        <dbReference type="SAM" id="Phobius"/>
    </source>
</evidence>
<dbReference type="InterPro" id="IPR013783">
    <property type="entry name" value="Ig-like_fold"/>
</dbReference>
<dbReference type="InterPro" id="IPR036179">
    <property type="entry name" value="Ig-like_dom_sf"/>
</dbReference>
<dbReference type="AlphaFoldDB" id="A0A3M6UYY2"/>
<dbReference type="Proteomes" id="UP000275408">
    <property type="component" value="Unassembled WGS sequence"/>
</dbReference>
<sequence>MISVGRLCANNSIGKSQSGVAVSNINAQKPEIVEAPKNQIVLIGSDVTLSCTARGLPWPTIRWIKDNASARVIQDNRTIRSRRFINGVKMEDYAKYQCAANNSVGRSKSGMAAPEKSTPTPTHHKNGKPENSASQTNIIAVSYTMVAAVMCVVTRFVWNRRKKSC</sequence>
<evidence type="ECO:0000256" key="4">
    <source>
        <dbReference type="SAM" id="MobiDB-lite"/>
    </source>
</evidence>
<dbReference type="EMBL" id="RCHS01000424">
    <property type="protein sequence ID" value="RMX58893.1"/>
    <property type="molecule type" value="Genomic_DNA"/>
</dbReference>
<keyword evidence="2" id="KW-1015">Disulfide bond</keyword>
<dbReference type="InterPro" id="IPR003598">
    <property type="entry name" value="Ig_sub2"/>
</dbReference>
<evidence type="ECO:0000313" key="7">
    <source>
        <dbReference type="EMBL" id="RMX58893.1"/>
    </source>
</evidence>
<evidence type="ECO:0000256" key="1">
    <source>
        <dbReference type="ARBA" id="ARBA00022729"/>
    </source>
</evidence>
<dbReference type="InterPro" id="IPR003599">
    <property type="entry name" value="Ig_sub"/>
</dbReference>
<keyword evidence="5" id="KW-0472">Membrane</keyword>
<dbReference type="FunFam" id="2.60.40.10:FF:000032">
    <property type="entry name" value="palladin isoform X1"/>
    <property type="match status" value="1"/>
</dbReference>
<dbReference type="OrthoDB" id="5961875at2759"/>
<evidence type="ECO:0000313" key="8">
    <source>
        <dbReference type="Proteomes" id="UP000275408"/>
    </source>
</evidence>
<dbReference type="InterPro" id="IPR007110">
    <property type="entry name" value="Ig-like_dom"/>
</dbReference>
<dbReference type="Pfam" id="PF13927">
    <property type="entry name" value="Ig_3"/>
    <property type="match status" value="1"/>
</dbReference>
<dbReference type="PANTHER" id="PTHR45080">
    <property type="entry name" value="CONTACTIN 5"/>
    <property type="match status" value="1"/>
</dbReference>
<dbReference type="InterPro" id="IPR050958">
    <property type="entry name" value="Cell_Adh-Cytoskel_Orgn"/>
</dbReference>
<dbReference type="SUPFAM" id="SSF48726">
    <property type="entry name" value="Immunoglobulin"/>
    <property type="match status" value="1"/>
</dbReference>
<dbReference type="GO" id="GO:0005886">
    <property type="term" value="C:plasma membrane"/>
    <property type="evidence" value="ECO:0007669"/>
    <property type="project" value="TreeGrafter"/>
</dbReference>
<keyword evidence="5" id="KW-0812">Transmembrane</keyword>
<feature type="region of interest" description="Disordered" evidence="4">
    <location>
        <begin position="104"/>
        <end position="133"/>
    </location>
</feature>
<feature type="domain" description="Ig-like" evidence="6">
    <location>
        <begin position="30"/>
        <end position="118"/>
    </location>
</feature>
<evidence type="ECO:0000259" key="6">
    <source>
        <dbReference type="PROSITE" id="PS50835"/>
    </source>
</evidence>
<evidence type="ECO:0000256" key="2">
    <source>
        <dbReference type="ARBA" id="ARBA00023157"/>
    </source>
</evidence>
<proteinExistence type="predicted"/>
<feature type="transmembrane region" description="Helical" evidence="5">
    <location>
        <begin position="138"/>
        <end position="158"/>
    </location>
</feature>